<keyword evidence="1" id="KW-0732">Signal</keyword>
<protein>
    <submittedName>
        <fullName evidence="3">SCP-like extracellular</fullName>
    </submittedName>
</protein>
<comment type="caution">
    <text evidence="3">The sequence shown here is derived from an EMBL/GenBank/DDBJ whole genome shotgun (WGS) entry which is preliminary data.</text>
</comment>
<dbReference type="AlphaFoldDB" id="B4DCQ2"/>
<dbReference type="InParanoid" id="B4DCQ2"/>
<evidence type="ECO:0000256" key="1">
    <source>
        <dbReference type="SAM" id="SignalP"/>
    </source>
</evidence>
<dbReference type="Proteomes" id="UP000005824">
    <property type="component" value="Unassembled WGS sequence"/>
</dbReference>
<evidence type="ECO:0000313" key="4">
    <source>
        <dbReference type="Proteomes" id="UP000005824"/>
    </source>
</evidence>
<dbReference type="EMBL" id="ABVL01000057">
    <property type="protein sequence ID" value="EDY15781.1"/>
    <property type="molecule type" value="Genomic_DNA"/>
</dbReference>
<evidence type="ECO:0000259" key="2">
    <source>
        <dbReference type="Pfam" id="PF00188"/>
    </source>
</evidence>
<sequence length="216" mass="23145">MTPWHQPCFTEIVKFLTRLLVLALAPLAVHASDLSEQVLAEINLARTAPQQYAQIVASQAGNSHGGEGDRAVAEAVHFLQKARPLPPLTPSTGMSRGALSYVLESGPTGGRGHRGADGSLPWDRMARFGRQIGQAGENIDYGVHDARAIVIRLIVDDGVRDRGHRKNIFSSSYHVAGAATGYHATYGAMCVIDFAGGYVEGEHGRVAARSMPFSML</sequence>
<gene>
    <name evidence="3" type="ORF">CfE428DRAFT_6693</name>
</gene>
<feature type="signal peptide" evidence="1">
    <location>
        <begin position="1"/>
        <end position="31"/>
    </location>
</feature>
<dbReference type="InterPro" id="IPR014044">
    <property type="entry name" value="CAP_dom"/>
</dbReference>
<feature type="chain" id="PRO_5002802776" evidence="1">
    <location>
        <begin position="32"/>
        <end position="216"/>
    </location>
</feature>
<accession>B4DCQ2</accession>
<dbReference type="PANTHER" id="PTHR31157:SF1">
    <property type="entry name" value="SCP DOMAIN-CONTAINING PROTEIN"/>
    <property type="match status" value="1"/>
</dbReference>
<dbReference type="PANTHER" id="PTHR31157">
    <property type="entry name" value="SCP DOMAIN-CONTAINING PROTEIN"/>
    <property type="match status" value="1"/>
</dbReference>
<dbReference type="eggNOG" id="COG2340">
    <property type="taxonomic scope" value="Bacteria"/>
</dbReference>
<dbReference type="CDD" id="cd05379">
    <property type="entry name" value="CAP_bacterial"/>
    <property type="match status" value="1"/>
</dbReference>
<dbReference type="InterPro" id="IPR035940">
    <property type="entry name" value="CAP_sf"/>
</dbReference>
<dbReference type="STRING" id="497964.CfE428DRAFT_6693"/>
<proteinExistence type="predicted"/>
<dbReference type="Gene3D" id="3.40.33.10">
    <property type="entry name" value="CAP"/>
    <property type="match status" value="1"/>
</dbReference>
<reference evidence="3 4" key="1">
    <citation type="journal article" date="2011" name="J. Bacteriol.">
        <title>Genome sequence of Chthoniobacter flavus Ellin428, an aerobic heterotrophic soil bacterium.</title>
        <authorList>
            <person name="Kant R."/>
            <person name="van Passel M.W."/>
            <person name="Palva A."/>
            <person name="Lucas S."/>
            <person name="Lapidus A."/>
            <person name="Glavina Del Rio T."/>
            <person name="Dalin E."/>
            <person name="Tice H."/>
            <person name="Bruce D."/>
            <person name="Goodwin L."/>
            <person name="Pitluck S."/>
            <person name="Larimer F.W."/>
            <person name="Land M.L."/>
            <person name="Hauser L."/>
            <person name="Sangwan P."/>
            <person name="de Vos W.M."/>
            <person name="Janssen P.H."/>
            <person name="Smidt H."/>
        </authorList>
    </citation>
    <scope>NUCLEOTIDE SEQUENCE [LARGE SCALE GENOMIC DNA]</scope>
    <source>
        <strain evidence="3 4">Ellin428</strain>
    </source>
</reference>
<evidence type="ECO:0000313" key="3">
    <source>
        <dbReference type="EMBL" id="EDY15781.1"/>
    </source>
</evidence>
<dbReference type="Pfam" id="PF00188">
    <property type="entry name" value="CAP"/>
    <property type="match status" value="1"/>
</dbReference>
<name>B4DCQ2_9BACT</name>
<feature type="domain" description="SCP" evidence="2">
    <location>
        <begin position="42"/>
        <end position="191"/>
    </location>
</feature>
<keyword evidence="4" id="KW-1185">Reference proteome</keyword>
<organism evidence="3 4">
    <name type="scientific">Chthoniobacter flavus Ellin428</name>
    <dbReference type="NCBI Taxonomy" id="497964"/>
    <lineage>
        <taxon>Bacteria</taxon>
        <taxon>Pseudomonadati</taxon>
        <taxon>Verrucomicrobiota</taxon>
        <taxon>Spartobacteria</taxon>
        <taxon>Chthoniobacterales</taxon>
        <taxon>Chthoniobacteraceae</taxon>
        <taxon>Chthoniobacter</taxon>
    </lineage>
</organism>